<dbReference type="InterPro" id="IPR005119">
    <property type="entry name" value="LysR_subst-bd"/>
</dbReference>
<evidence type="ECO:0000256" key="4">
    <source>
        <dbReference type="ARBA" id="ARBA00023163"/>
    </source>
</evidence>
<gene>
    <name evidence="6" type="ORF">TM49_19780</name>
</gene>
<dbReference type="InterPro" id="IPR000847">
    <property type="entry name" value="LysR_HTH_N"/>
</dbReference>
<dbReference type="Pfam" id="PF00126">
    <property type="entry name" value="HTH_1"/>
    <property type="match status" value="1"/>
</dbReference>
<dbReference type="AlphaFoldDB" id="A0A0D5LTL1"/>
<evidence type="ECO:0000256" key="1">
    <source>
        <dbReference type="ARBA" id="ARBA00009437"/>
    </source>
</evidence>
<dbReference type="PANTHER" id="PTHR30579">
    <property type="entry name" value="TRANSCRIPTIONAL REGULATOR"/>
    <property type="match status" value="1"/>
</dbReference>
<reference evidence="6 7" key="1">
    <citation type="journal article" date="2015" name="Genome Announc.">
        <title>Complete genome sequence of Martelella endophytica YC6887, which has antifungal activity associated with a halophyte.</title>
        <authorList>
            <person name="Khan A."/>
            <person name="Khan H."/>
            <person name="Chung E.J."/>
            <person name="Hossain M.T."/>
            <person name="Chung Y.R."/>
        </authorList>
    </citation>
    <scope>NUCLEOTIDE SEQUENCE [LARGE SCALE GENOMIC DNA]</scope>
    <source>
        <strain evidence="6">YC6887</strain>
    </source>
</reference>
<dbReference type="PANTHER" id="PTHR30579:SF3">
    <property type="entry name" value="TRANSCRIPTIONAL REGULATORY PROTEIN"/>
    <property type="match status" value="1"/>
</dbReference>
<dbReference type="Gene3D" id="3.40.190.290">
    <property type="match status" value="1"/>
</dbReference>
<dbReference type="STRING" id="1486262.TM49_19780"/>
<dbReference type="InterPro" id="IPR050176">
    <property type="entry name" value="LTTR"/>
</dbReference>
<dbReference type="Proteomes" id="UP000032611">
    <property type="component" value="Chromosome"/>
</dbReference>
<dbReference type="SUPFAM" id="SSF46785">
    <property type="entry name" value="Winged helix' DNA-binding domain"/>
    <property type="match status" value="1"/>
</dbReference>
<keyword evidence="4" id="KW-0804">Transcription</keyword>
<accession>A0A0D5LTL1</accession>
<protein>
    <submittedName>
        <fullName evidence="6">LysR family transcriptional regulator</fullName>
    </submittedName>
</protein>
<sequence>MDWDHLRVFLAVARRGQMLSAAQALGLNHATVARRINALEEALGEPLFERRPSGSTLTEAGERLLTTAERVETEILNVTEETRAHGAGLSGTVRIGAPDGLGTYFLAAELGRLQQEHPDLIVELVPLPRTFSLSKREADLAIALDPPEEGRLVVSRLADYTLGVYGAEDYLAHAGVPEEEEALAGHVVVTGVEDYAYASSLNYAGHLARFAGRQFRCAGVAGQMEAVRAGIGVGILHDFAARDVPGLRRILPGIGFRRSYHLLSHPDTGSLARIALLRGFLTRRFREERARFAP</sequence>
<keyword evidence="7" id="KW-1185">Reference proteome</keyword>
<dbReference type="SUPFAM" id="SSF53850">
    <property type="entry name" value="Periplasmic binding protein-like II"/>
    <property type="match status" value="1"/>
</dbReference>
<proteinExistence type="inferred from homology"/>
<dbReference type="HOGENOM" id="CLU_039613_2_2_5"/>
<evidence type="ECO:0000256" key="3">
    <source>
        <dbReference type="ARBA" id="ARBA00023125"/>
    </source>
</evidence>
<evidence type="ECO:0000256" key="2">
    <source>
        <dbReference type="ARBA" id="ARBA00023015"/>
    </source>
</evidence>
<evidence type="ECO:0000313" key="7">
    <source>
        <dbReference type="Proteomes" id="UP000032611"/>
    </source>
</evidence>
<comment type="similarity">
    <text evidence="1">Belongs to the LysR transcriptional regulatory family.</text>
</comment>
<organism evidence="6 7">
    <name type="scientific">Martelella endophytica</name>
    <dbReference type="NCBI Taxonomy" id="1486262"/>
    <lineage>
        <taxon>Bacteria</taxon>
        <taxon>Pseudomonadati</taxon>
        <taxon>Pseudomonadota</taxon>
        <taxon>Alphaproteobacteria</taxon>
        <taxon>Hyphomicrobiales</taxon>
        <taxon>Aurantimonadaceae</taxon>
        <taxon>Martelella</taxon>
    </lineage>
</organism>
<dbReference type="InterPro" id="IPR036390">
    <property type="entry name" value="WH_DNA-bd_sf"/>
</dbReference>
<evidence type="ECO:0000313" key="6">
    <source>
        <dbReference type="EMBL" id="AJY47396.1"/>
    </source>
</evidence>
<dbReference type="Pfam" id="PF03466">
    <property type="entry name" value="LysR_substrate"/>
    <property type="match status" value="1"/>
</dbReference>
<evidence type="ECO:0000259" key="5">
    <source>
        <dbReference type="PROSITE" id="PS50931"/>
    </source>
</evidence>
<dbReference type="GO" id="GO:0003700">
    <property type="term" value="F:DNA-binding transcription factor activity"/>
    <property type="evidence" value="ECO:0007669"/>
    <property type="project" value="InterPro"/>
</dbReference>
<feature type="domain" description="HTH lysR-type" evidence="5">
    <location>
        <begin position="1"/>
        <end position="58"/>
    </location>
</feature>
<name>A0A0D5LTL1_MAREN</name>
<dbReference type="OrthoDB" id="9787460at2"/>
<dbReference type="Gene3D" id="1.10.10.10">
    <property type="entry name" value="Winged helix-like DNA-binding domain superfamily/Winged helix DNA-binding domain"/>
    <property type="match status" value="1"/>
</dbReference>
<dbReference type="PROSITE" id="PS50931">
    <property type="entry name" value="HTH_LYSR"/>
    <property type="match status" value="1"/>
</dbReference>
<dbReference type="PATRIC" id="fig|1486262.3.peg.4092"/>
<dbReference type="GO" id="GO:0003677">
    <property type="term" value="F:DNA binding"/>
    <property type="evidence" value="ECO:0007669"/>
    <property type="project" value="UniProtKB-KW"/>
</dbReference>
<dbReference type="KEGG" id="mey:TM49_19780"/>
<keyword evidence="2" id="KW-0805">Transcription regulation</keyword>
<keyword evidence="3" id="KW-0238">DNA-binding</keyword>
<dbReference type="InterPro" id="IPR036388">
    <property type="entry name" value="WH-like_DNA-bd_sf"/>
</dbReference>
<dbReference type="RefSeq" id="WP_045683754.1">
    <property type="nucleotide sequence ID" value="NZ_CP010803.1"/>
</dbReference>
<dbReference type="EMBL" id="CP010803">
    <property type="protein sequence ID" value="AJY47396.1"/>
    <property type="molecule type" value="Genomic_DNA"/>
</dbReference>